<evidence type="ECO:0000313" key="2">
    <source>
        <dbReference type="Proteomes" id="UP001159042"/>
    </source>
</evidence>
<dbReference type="EMBL" id="JANEYG010000008">
    <property type="protein sequence ID" value="KAJ8922075.1"/>
    <property type="molecule type" value="Genomic_DNA"/>
</dbReference>
<keyword evidence="2" id="KW-1185">Reference proteome</keyword>
<proteinExistence type="predicted"/>
<accession>A0AAV8W623</accession>
<sequence length="80" mass="9242">MLLRDSSLSLFIALAGPPIYHVQNFSLAAYPVNRNLCPKMDPYRDVIFNLFTRNFILPNMLIREPLVVLLICFEKSLEKS</sequence>
<evidence type="ECO:0008006" key="3">
    <source>
        <dbReference type="Google" id="ProtNLM"/>
    </source>
</evidence>
<dbReference type="Proteomes" id="UP001159042">
    <property type="component" value="Unassembled WGS sequence"/>
</dbReference>
<gene>
    <name evidence="1" type="ORF">NQ315_008716</name>
</gene>
<name>A0AAV8W623_9CUCU</name>
<protein>
    <recommendedName>
        <fullName evidence="3">Secreted protein</fullName>
    </recommendedName>
</protein>
<dbReference type="AlphaFoldDB" id="A0AAV8W623"/>
<organism evidence="1 2">
    <name type="scientific">Exocentrus adspersus</name>
    <dbReference type="NCBI Taxonomy" id="1586481"/>
    <lineage>
        <taxon>Eukaryota</taxon>
        <taxon>Metazoa</taxon>
        <taxon>Ecdysozoa</taxon>
        <taxon>Arthropoda</taxon>
        <taxon>Hexapoda</taxon>
        <taxon>Insecta</taxon>
        <taxon>Pterygota</taxon>
        <taxon>Neoptera</taxon>
        <taxon>Endopterygota</taxon>
        <taxon>Coleoptera</taxon>
        <taxon>Polyphaga</taxon>
        <taxon>Cucujiformia</taxon>
        <taxon>Chrysomeloidea</taxon>
        <taxon>Cerambycidae</taxon>
        <taxon>Lamiinae</taxon>
        <taxon>Acanthocinini</taxon>
        <taxon>Exocentrus</taxon>
    </lineage>
</organism>
<reference evidence="1 2" key="1">
    <citation type="journal article" date="2023" name="Insect Mol. Biol.">
        <title>Genome sequencing provides insights into the evolution of gene families encoding plant cell wall-degrading enzymes in longhorned beetles.</title>
        <authorList>
            <person name="Shin N.R."/>
            <person name="Okamura Y."/>
            <person name="Kirsch R."/>
            <person name="Pauchet Y."/>
        </authorList>
    </citation>
    <scope>NUCLEOTIDE SEQUENCE [LARGE SCALE GENOMIC DNA]</scope>
    <source>
        <strain evidence="1">EAD_L_NR</strain>
    </source>
</reference>
<comment type="caution">
    <text evidence="1">The sequence shown here is derived from an EMBL/GenBank/DDBJ whole genome shotgun (WGS) entry which is preliminary data.</text>
</comment>
<evidence type="ECO:0000313" key="1">
    <source>
        <dbReference type="EMBL" id="KAJ8922075.1"/>
    </source>
</evidence>